<evidence type="ECO:0008006" key="3">
    <source>
        <dbReference type="Google" id="ProtNLM"/>
    </source>
</evidence>
<accession>A0A3A9K9G1</accession>
<evidence type="ECO:0000313" key="2">
    <source>
        <dbReference type="Proteomes" id="UP000281498"/>
    </source>
</evidence>
<reference evidence="1 2" key="1">
    <citation type="submission" date="2017-10" db="EMBL/GenBank/DDBJ databases">
        <title>Bacillus sp. nov., a halophilic bacterium isolated from a Keqin Lake.</title>
        <authorList>
            <person name="Wang H."/>
        </authorList>
    </citation>
    <scope>NUCLEOTIDE SEQUENCE [LARGE SCALE GENOMIC DNA]</scope>
    <source>
        <strain evidence="1 2">KCTC 13187</strain>
    </source>
</reference>
<organism evidence="1 2">
    <name type="scientific">Salipaludibacillus neizhouensis</name>
    <dbReference type="NCBI Taxonomy" id="885475"/>
    <lineage>
        <taxon>Bacteria</taxon>
        <taxon>Bacillati</taxon>
        <taxon>Bacillota</taxon>
        <taxon>Bacilli</taxon>
        <taxon>Bacillales</taxon>
        <taxon>Bacillaceae</taxon>
    </lineage>
</organism>
<sequence>MENRPFAIHEVTDMRELINFKGACLTQAKARINEVENPELKALITQNIQQGSTTVRHMREILSTAASQMNQ</sequence>
<keyword evidence="2" id="KW-1185">Reference proteome</keyword>
<dbReference type="Proteomes" id="UP000281498">
    <property type="component" value="Unassembled WGS sequence"/>
</dbReference>
<comment type="caution">
    <text evidence="1">The sequence shown here is derived from an EMBL/GenBank/DDBJ whole genome shotgun (WGS) entry which is preliminary data.</text>
</comment>
<gene>
    <name evidence="1" type="ORF">CR203_11665</name>
</gene>
<dbReference type="EMBL" id="PDOE01000004">
    <property type="protein sequence ID" value="RKL67162.1"/>
    <property type="molecule type" value="Genomic_DNA"/>
</dbReference>
<evidence type="ECO:0000313" key="1">
    <source>
        <dbReference type="EMBL" id="RKL67162.1"/>
    </source>
</evidence>
<dbReference type="AlphaFoldDB" id="A0A3A9K9G1"/>
<dbReference type="RefSeq" id="WP_110937351.1">
    <property type="nucleotide sequence ID" value="NZ_KZ614146.1"/>
</dbReference>
<protein>
    <recommendedName>
        <fullName evidence="3">Spore coat protein</fullName>
    </recommendedName>
</protein>
<name>A0A3A9K9G1_9BACI</name>
<proteinExistence type="predicted"/>
<dbReference type="OrthoDB" id="1913674at2"/>